<dbReference type="AlphaFoldDB" id="A0A162CXT0"/>
<dbReference type="Proteomes" id="UP000075806">
    <property type="component" value="Unassembled WGS sequence"/>
</dbReference>
<protein>
    <submittedName>
        <fullName evidence="1">Uncharacterized protein</fullName>
    </submittedName>
</protein>
<dbReference type="STRING" id="519424.AZF04_12095"/>
<evidence type="ECO:0000313" key="1">
    <source>
        <dbReference type="EMBL" id="KYG27066.1"/>
    </source>
</evidence>
<dbReference type="EMBL" id="LTAO01000037">
    <property type="protein sequence ID" value="KYG27066.1"/>
    <property type="molecule type" value="Genomic_DNA"/>
</dbReference>
<evidence type="ECO:0000313" key="2">
    <source>
        <dbReference type="Proteomes" id="UP000075806"/>
    </source>
</evidence>
<reference evidence="1" key="1">
    <citation type="submission" date="2016-02" db="EMBL/GenBank/DDBJ databases">
        <title>Genome sequence of Bacillus trypoxylicola KCTC 13244(T).</title>
        <authorList>
            <person name="Jeong H."/>
            <person name="Park S.-H."/>
            <person name="Choi S.-K."/>
        </authorList>
    </citation>
    <scope>NUCLEOTIDE SEQUENCE [LARGE SCALE GENOMIC DNA]</scope>
    <source>
        <strain evidence="1">KCTC 13244</strain>
    </source>
</reference>
<comment type="caution">
    <text evidence="1">The sequence shown here is derived from an EMBL/GenBank/DDBJ whole genome shotgun (WGS) entry which is preliminary data.</text>
</comment>
<dbReference type="RefSeq" id="WP_061950011.1">
    <property type="nucleotide sequence ID" value="NZ_LTAO01000037.1"/>
</dbReference>
<organism evidence="1 2">
    <name type="scientific">Alkalihalobacillus trypoxylicola</name>
    <dbReference type="NCBI Taxonomy" id="519424"/>
    <lineage>
        <taxon>Bacteria</taxon>
        <taxon>Bacillati</taxon>
        <taxon>Bacillota</taxon>
        <taxon>Bacilli</taxon>
        <taxon>Bacillales</taxon>
        <taxon>Bacillaceae</taxon>
        <taxon>Alkalihalobacillus</taxon>
    </lineage>
</organism>
<keyword evidence="2" id="KW-1185">Reference proteome</keyword>
<sequence>MSLEEKVCKGCESSVTVEKKELIRLLGSIPPDKMSSNTVYEKRVSTCLGCEALLYGTTCKFSGMIVFYKAKQQEKRCPYPQNGKW</sequence>
<dbReference type="OrthoDB" id="7061841at2"/>
<gene>
    <name evidence="1" type="ORF">AZF04_12095</name>
</gene>
<name>A0A162CXT0_9BACI</name>
<proteinExistence type="predicted"/>
<accession>A0A162CXT0</accession>